<dbReference type="InterPro" id="IPR013087">
    <property type="entry name" value="Znf_C2H2_type"/>
</dbReference>
<dbReference type="EMBL" id="BKCJ011846436">
    <property type="protein sequence ID" value="GFD57904.1"/>
    <property type="molecule type" value="Genomic_DNA"/>
</dbReference>
<dbReference type="PANTHER" id="PTHR46869">
    <property type="entry name" value="C2H2-LIKE ZINC FINGER PROTEIN"/>
    <property type="match status" value="1"/>
</dbReference>
<evidence type="ECO:0000256" key="1">
    <source>
        <dbReference type="SAM" id="MobiDB-lite"/>
    </source>
</evidence>
<evidence type="ECO:0000313" key="3">
    <source>
        <dbReference type="EMBL" id="GFD57904.1"/>
    </source>
</evidence>
<sequence>LCDKKYPSGKSLGGHMRSHVLAAANSYESDEKFSSLMMNGSGSGSGIENGNPSTYGLREDPKKTWRAVGSSSTFSFPNERICKQCG</sequence>
<evidence type="ECO:0000259" key="2">
    <source>
        <dbReference type="Pfam" id="PF13912"/>
    </source>
</evidence>
<dbReference type="Pfam" id="PF13912">
    <property type="entry name" value="zf-C2H2_6"/>
    <property type="match status" value="1"/>
</dbReference>
<accession>A0A699XN57</accession>
<feature type="domain" description="C2H2-type" evidence="2">
    <location>
        <begin position="2"/>
        <end position="19"/>
    </location>
</feature>
<dbReference type="PANTHER" id="PTHR46869:SF1">
    <property type="entry name" value="C2H2-LIKE ZINC FINGER PROTEIN"/>
    <property type="match status" value="1"/>
</dbReference>
<feature type="non-terminal residue" evidence="3">
    <location>
        <position position="86"/>
    </location>
</feature>
<organism evidence="3">
    <name type="scientific">Tanacetum cinerariifolium</name>
    <name type="common">Dalmatian daisy</name>
    <name type="synonym">Chrysanthemum cinerariifolium</name>
    <dbReference type="NCBI Taxonomy" id="118510"/>
    <lineage>
        <taxon>Eukaryota</taxon>
        <taxon>Viridiplantae</taxon>
        <taxon>Streptophyta</taxon>
        <taxon>Embryophyta</taxon>
        <taxon>Tracheophyta</taxon>
        <taxon>Spermatophyta</taxon>
        <taxon>Magnoliopsida</taxon>
        <taxon>eudicotyledons</taxon>
        <taxon>Gunneridae</taxon>
        <taxon>Pentapetalae</taxon>
        <taxon>asterids</taxon>
        <taxon>campanulids</taxon>
        <taxon>Asterales</taxon>
        <taxon>Asteraceae</taxon>
        <taxon>Asteroideae</taxon>
        <taxon>Anthemideae</taxon>
        <taxon>Anthemidinae</taxon>
        <taxon>Tanacetum</taxon>
    </lineage>
</organism>
<feature type="non-terminal residue" evidence="3">
    <location>
        <position position="1"/>
    </location>
</feature>
<proteinExistence type="predicted"/>
<reference evidence="3" key="1">
    <citation type="journal article" date="2019" name="Sci. Rep.">
        <title>Draft genome of Tanacetum cinerariifolium, the natural source of mosquito coil.</title>
        <authorList>
            <person name="Yamashiro T."/>
            <person name="Shiraishi A."/>
            <person name="Satake H."/>
            <person name="Nakayama K."/>
        </authorList>
    </citation>
    <scope>NUCLEOTIDE SEQUENCE</scope>
</reference>
<protein>
    <submittedName>
        <fullName evidence="3">C2H2-like zinc finger protein</fullName>
    </submittedName>
</protein>
<comment type="caution">
    <text evidence="3">The sequence shown here is derived from an EMBL/GenBank/DDBJ whole genome shotgun (WGS) entry which is preliminary data.</text>
</comment>
<dbReference type="AlphaFoldDB" id="A0A699XN57"/>
<gene>
    <name evidence="3" type="ORF">Tci_929873</name>
</gene>
<feature type="region of interest" description="Disordered" evidence="1">
    <location>
        <begin position="38"/>
        <end position="60"/>
    </location>
</feature>
<name>A0A699XN57_TANCI</name>